<dbReference type="EMBL" id="JAPDHV010000006">
    <property type="protein sequence ID" value="MCW3162294.1"/>
    <property type="molecule type" value="Genomic_DNA"/>
</dbReference>
<organism evidence="3 4">
    <name type="scientific">Chryseobacterium oryctis</name>
    <dbReference type="NCBI Taxonomy" id="2952618"/>
    <lineage>
        <taxon>Bacteria</taxon>
        <taxon>Pseudomonadati</taxon>
        <taxon>Bacteroidota</taxon>
        <taxon>Flavobacteriia</taxon>
        <taxon>Flavobacteriales</taxon>
        <taxon>Weeksellaceae</taxon>
        <taxon>Chryseobacterium group</taxon>
        <taxon>Chryseobacterium</taxon>
    </lineage>
</organism>
<dbReference type="RefSeq" id="WP_264744213.1">
    <property type="nucleotide sequence ID" value="NZ_JAPDHV010000006.1"/>
</dbReference>
<feature type="region of interest" description="Disordered" evidence="1">
    <location>
        <begin position="84"/>
        <end position="125"/>
    </location>
</feature>
<keyword evidence="2" id="KW-0732">Signal</keyword>
<protein>
    <recommendedName>
        <fullName evidence="5">Lipoprotein</fullName>
    </recommendedName>
</protein>
<accession>A0ABT3HR78</accession>
<evidence type="ECO:0000313" key="4">
    <source>
        <dbReference type="Proteomes" id="UP001163719"/>
    </source>
</evidence>
<gene>
    <name evidence="3" type="ORF">OH806_13565</name>
</gene>
<sequence>MKKLFLLLLTAFLFIGCSSDEDTIYDYIGTWSGTYEGADKGNWNIVVASDGKVTGTMHSEVNNENYYISGRLSESGELNAVVGTPDDGEFKGTLNRDDKKGNGNWRNSIPTPIITGTWKGEKDKK</sequence>
<reference evidence="3" key="1">
    <citation type="submission" date="2022-10" db="EMBL/GenBank/DDBJ databases">
        <title>Chryseobacterium babae sp. nov. isolated from the gut of the beetle Oryctes rhinoceros, and Chryseobacterium kimseyorum sp. nov., isolated from a stick insect rearing cage.</title>
        <authorList>
            <person name="Shelomi M."/>
            <person name="Han C.-J."/>
            <person name="Chen W.-M."/>
            <person name="Chen H.-K."/>
            <person name="Liaw S.-J."/>
            <person name="Muhle E."/>
            <person name="Clermont D."/>
        </authorList>
    </citation>
    <scope>NUCLEOTIDE SEQUENCE</scope>
    <source>
        <strain evidence="3">WLa1L2M3</strain>
    </source>
</reference>
<comment type="caution">
    <text evidence="3">The sequence shown here is derived from an EMBL/GenBank/DDBJ whole genome shotgun (WGS) entry which is preliminary data.</text>
</comment>
<proteinExistence type="predicted"/>
<evidence type="ECO:0000256" key="1">
    <source>
        <dbReference type="SAM" id="MobiDB-lite"/>
    </source>
</evidence>
<name>A0ABT3HR78_9FLAO</name>
<evidence type="ECO:0008006" key="5">
    <source>
        <dbReference type="Google" id="ProtNLM"/>
    </source>
</evidence>
<keyword evidence="4" id="KW-1185">Reference proteome</keyword>
<evidence type="ECO:0000256" key="2">
    <source>
        <dbReference type="SAM" id="SignalP"/>
    </source>
</evidence>
<feature type="chain" id="PRO_5046153928" description="Lipoprotein" evidence="2">
    <location>
        <begin position="21"/>
        <end position="125"/>
    </location>
</feature>
<dbReference type="PROSITE" id="PS51257">
    <property type="entry name" value="PROKAR_LIPOPROTEIN"/>
    <property type="match status" value="1"/>
</dbReference>
<dbReference type="Proteomes" id="UP001163719">
    <property type="component" value="Unassembled WGS sequence"/>
</dbReference>
<feature type="compositionally biased region" description="Basic and acidic residues" evidence="1">
    <location>
        <begin position="88"/>
        <end position="101"/>
    </location>
</feature>
<evidence type="ECO:0000313" key="3">
    <source>
        <dbReference type="EMBL" id="MCW3162294.1"/>
    </source>
</evidence>
<feature type="signal peptide" evidence="2">
    <location>
        <begin position="1"/>
        <end position="20"/>
    </location>
</feature>